<keyword evidence="3" id="KW-0804">Transcription</keyword>
<dbReference type="Gene3D" id="1.10.10.10">
    <property type="entry name" value="Winged helix-like DNA-binding domain superfamily/Winged helix DNA-binding domain"/>
    <property type="match status" value="1"/>
</dbReference>
<sequence>MSAETAERIADTLRALADPTRLRLLTMLLNAPSGEACVQDLATPLATSQPTVSHHLKILAAAGLVRRDRRGKRSWYSIREERVALVRGLLG</sequence>
<dbReference type="SMART" id="SM00418">
    <property type="entry name" value="HTH_ARSR"/>
    <property type="match status" value="1"/>
</dbReference>
<keyword evidence="2" id="KW-0238">DNA-binding</keyword>
<protein>
    <submittedName>
        <fullName evidence="5">Helix-turn-helix transcriptional regulator</fullName>
    </submittedName>
</protein>
<dbReference type="InterPro" id="IPR011991">
    <property type="entry name" value="ArsR-like_HTH"/>
</dbReference>
<keyword evidence="1" id="KW-0805">Transcription regulation</keyword>
<evidence type="ECO:0000256" key="3">
    <source>
        <dbReference type="ARBA" id="ARBA00023163"/>
    </source>
</evidence>
<evidence type="ECO:0000313" key="5">
    <source>
        <dbReference type="EMBL" id="UOE22116.1"/>
    </source>
</evidence>
<dbReference type="InterPro" id="IPR001845">
    <property type="entry name" value="HTH_ArsR_DNA-bd_dom"/>
</dbReference>
<name>A0A399G0Q1_9ACTN</name>
<dbReference type="OrthoDB" id="3628427at2"/>
<gene>
    <name evidence="5" type="ORF">NI17_017925</name>
</gene>
<keyword evidence="6" id="KW-1185">Reference proteome</keyword>
<evidence type="ECO:0000256" key="1">
    <source>
        <dbReference type="ARBA" id="ARBA00023015"/>
    </source>
</evidence>
<feature type="domain" description="HTH arsR-type" evidence="4">
    <location>
        <begin position="1"/>
        <end position="91"/>
    </location>
</feature>
<dbReference type="GO" id="GO:0003677">
    <property type="term" value="F:DNA binding"/>
    <property type="evidence" value="ECO:0007669"/>
    <property type="project" value="UniProtKB-KW"/>
</dbReference>
<dbReference type="PANTHER" id="PTHR33154:SF18">
    <property type="entry name" value="ARSENICAL RESISTANCE OPERON REPRESSOR"/>
    <property type="match status" value="1"/>
</dbReference>
<dbReference type="PANTHER" id="PTHR33154">
    <property type="entry name" value="TRANSCRIPTIONAL REGULATOR, ARSR FAMILY"/>
    <property type="match status" value="1"/>
</dbReference>
<dbReference type="NCBIfam" id="NF033788">
    <property type="entry name" value="HTH_metalloreg"/>
    <property type="match status" value="1"/>
</dbReference>
<evidence type="ECO:0000259" key="4">
    <source>
        <dbReference type="PROSITE" id="PS50987"/>
    </source>
</evidence>
<dbReference type="KEGG" id="thao:NI17_017925"/>
<dbReference type="InterPro" id="IPR018334">
    <property type="entry name" value="ArsR_HTH"/>
</dbReference>
<evidence type="ECO:0000313" key="6">
    <source>
        <dbReference type="Proteomes" id="UP000265719"/>
    </source>
</evidence>
<dbReference type="EMBL" id="CP063196">
    <property type="protein sequence ID" value="UOE22116.1"/>
    <property type="molecule type" value="Genomic_DNA"/>
</dbReference>
<dbReference type="InterPro" id="IPR051081">
    <property type="entry name" value="HTH_MetalResp_TranReg"/>
</dbReference>
<dbReference type="PROSITE" id="PS50987">
    <property type="entry name" value="HTH_ARSR_2"/>
    <property type="match status" value="1"/>
</dbReference>
<accession>A0A399G0Q1</accession>
<dbReference type="InterPro" id="IPR036390">
    <property type="entry name" value="WH_DNA-bd_sf"/>
</dbReference>
<dbReference type="PRINTS" id="PR00778">
    <property type="entry name" value="HTHARSR"/>
</dbReference>
<dbReference type="Proteomes" id="UP000265719">
    <property type="component" value="Chromosome"/>
</dbReference>
<dbReference type="SUPFAM" id="SSF46785">
    <property type="entry name" value="Winged helix' DNA-binding domain"/>
    <property type="match status" value="1"/>
</dbReference>
<evidence type="ECO:0000256" key="2">
    <source>
        <dbReference type="ARBA" id="ARBA00023125"/>
    </source>
</evidence>
<dbReference type="InterPro" id="IPR036388">
    <property type="entry name" value="WH-like_DNA-bd_sf"/>
</dbReference>
<dbReference type="CDD" id="cd00090">
    <property type="entry name" value="HTH_ARSR"/>
    <property type="match status" value="1"/>
</dbReference>
<dbReference type="AlphaFoldDB" id="A0A399G0Q1"/>
<proteinExistence type="predicted"/>
<organism evidence="5 6">
    <name type="scientific">Thermobifida halotolerans</name>
    <dbReference type="NCBI Taxonomy" id="483545"/>
    <lineage>
        <taxon>Bacteria</taxon>
        <taxon>Bacillati</taxon>
        <taxon>Actinomycetota</taxon>
        <taxon>Actinomycetes</taxon>
        <taxon>Streptosporangiales</taxon>
        <taxon>Nocardiopsidaceae</taxon>
        <taxon>Thermobifida</taxon>
    </lineage>
</organism>
<dbReference type="GO" id="GO:0003700">
    <property type="term" value="F:DNA-binding transcription factor activity"/>
    <property type="evidence" value="ECO:0007669"/>
    <property type="project" value="InterPro"/>
</dbReference>
<dbReference type="Pfam" id="PF01022">
    <property type="entry name" value="HTH_5"/>
    <property type="match status" value="1"/>
</dbReference>
<dbReference type="PROSITE" id="PS00846">
    <property type="entry name" value="HTH_ARSR_1"/>
    <property type="match status" value="1"/>
</dbReference>
<reference evidence="5" key="1">
    <citation type="submission" date="2020-10" db="EMBL/GenBank/DDBJ databases">
        <title>De novo genome project of the cellulose decomposer Thermobifida halotolerans type strain.</title>
        <authorList>
            <person name="Nagy I."/>
            <person name="Horvath B."/>
            <person name="Kukolya J."/>
            <person name="Nagy I."/>
            <person name="Orsini M."/>
        </authorList>
    </citation>
    <scope>NUCLEOTIDE SEQUENCE</scope>
    <source>
        <strain evidence="5">DSM 44931</strain>
    </source>
</reference>